<evidence type="ECO:0000313" key="10">
    <source>
        <dbReference type="Proteomes" id="UP000306477"/>
    </source>
</evidence>
<dbReference type="InterPro" id="IPR043129">
    <property type="entry name" value="ATPase_NBD"/>
</dbReference>
<dbReference type="Pfam" id="PF00480">
    <property type="entry name" value="ROK"/>
    <property type="match status" value="1"/>
</dbReference>
<dbReference type="SUPFAM" id="SSF53067">
    <property type="entry name" value="Actin-like ATPase domain"/>
    <property type="match status" value="1"/>
</dbReference>
<comment type="caution">
    <text evidence="9">The sequence shown here is derived from an EMBL/GenBank/DDBJ whole genome shotgun (WGS) entry which is preliminary data.</text>
</comment>
<dbReference type="InterPro" id="IPR049874">
    <property type="entry name" value="ROK_cs"/>
</dbReference>
<dbReference type="InterPro" id="IPR000600">
    <property type="entry name" value="ROK"/>
</dbReference>
<dbReference type="Gene3D" id="3.30.420.40">
    <property type="match status" value="2"/>
</dbReference>
<dbReference type="Proteomes" id="UP000306477">
    <property type="component" value="Unassembled WGS sequence"/>
</dbReference>
<evidence type="ECO:0000256" key="3">
    <source>
        <dbReference type="ARBA" id="ARBA00014701"/>
    </source>
</evidence>
<dbReference type="EC" id="2.7.1.2" evidence="2"/>
<dbReference type="GO" id="GO:0006096">
    <property type="term" value="P:glycolytic process"/>
    <property type="evidence" value="ECO:0007669"/>
    <property type="project" value="InterPro"/>
</dbReference>
<dbReference type="AlphaFoldDB" id="A0A4S3PZU4"/>
<dbReference type="InterPro" id="IPR004654">
    <property type="entry name" value="ROK_glcA"/>
</dbReference>
<organism evidence="9 10">
    <name type="scientific">Bacillus timonensis</name>
    <dbReference type="NCBI Taxonomy" id="1033734"/>
    <lineage>
        <taxon>Bacteria</taxon>
        <taxon>Bacillati</taxon>
        <taxon>Bacillota</taxon>
        <taxon>Bacilli</taxon>
        <taxon>Bacillales</taxon>
        <taxon>Bacillaceae</taxon>
        <taxon>Bacillus</taxon>
    </lineage>
</organism>
<evidence type="ECO:0000313" key="9">
    <source>
        <dbReference type="EMBL" id="THE15471.1"/>
    </source>
</evidence>
<keyword evidence="10" id="KW-1185">Reference proteome</keyword>
<keyword evidence="4 9" id="KW-0808">Transferase</keyword>
<evidence type="ECO:0000256" key="1">
    <source>
        <dbReference type="ARBA" id="ARBA00006479"/>
    </source>
</evidence>
<dbReference type="STRING" id="1033734.GCA_000285535_03489"/>
<evidence type="ECO:0000256" key="4">
    <source>
        <dbReference type="ARBA" id="ARBA00022679"/>
    </source>
</evidence>
<dbReference type="RefSeq" id="WP_136377787.1">
    <property type="nucleotide sequence ID" value="NZ_SLUB01000001.1"/>
</dbReference>
<dbReference type="PANTHER" id="PTHR18964:SF149">
    <property type="entry name" value="BIFUNCTIONAL UDP-N-ACETYLGLUCOSAMINE 2-EPIMERASE_N-ACETYLMANNOSAMINE KINASE"/>
    <property type="match status" value="1"/>
</dbReference>
<gene>
    <name evidence="9" type="ORF">E1I69_01045</name>
</gene>
<protein>
    <recommendedName>
        <fullName evidence="3">Glucokinase</fullName>
        <ecNumber evidence="2">2.7.1.2</ecNumber>
    </recommendedName>
    <alternativeName>
        <fullName evidence="8">Glucose kinase</fullName>
    </alternativeName>
</protein>
<dbReference type="PROSITE" id="PS01125">
    <property type="entry name" value="ROK"/>
    <property type="match status" value="1"/>
</dbReference>
<name>A0A4S3PZU4_9BACI</name>
<dbReference type="NCBIfam" id="TIGR00744">
    <property type="entry name" value="ROK_glcA_fam"/>
    <property type="match status" value="1"/>
</dbReference>
<accession>A0A4S3PZU4</accession>
<sequence>MENLLIGIDLGGTTIKLAFITQEGEIITKWEIPTDKSGDKIIPDISDAIEAKMNELQLKKEQFVGVGMGAPGPVNFEEGVFYKATNLGMKEMFPLKAELEKIIGLPAAVDNDANVAAIGEMWKGAGEGAKDLICVTLGTGVGGGIISNGEVVRGVNGAGGEIGHITSIPEGGTLCGCGKTGCIETIASATGIARLAKEAIQTKNESSLIREQFERTGEITSKDVFEAAAKGDKLAKNIIDHVTYHLGLALSHIANGLNPEKIVVGGGVSKAGEHLLLPLKKQFKRFAFSRVADGAEITIATLGNDAGVIGAAYLAKTKLS</sequence>
<dbReference type="GO" id="GO:0005524">
    <property type="term" value="F:ATP binding"/>
    <property type="evidence" value="ECO:0007669"/>
    <property type="project" value="UniProtKB-KW"/>
</dbReference>
<keyword evidence="7" id="KW-0067">ATP-binding</keyword>
<reference evidence="9 10" key="1">
    <citation type="journal article" date="2019" name="Indoor Air">
        <title>Impacts of indoor surface finishes on bacterial viability.</title>
        <authorList>
            <person name="Hu J."/>
            <person name="Maamar S.B."/>
            <person name="Glawe A.J."/>
            <person name="Gottel N."/>
            <person name="Gilbert J.A."/>
            <person name="Hartmann E.M."/>
        </authorList>
    </citation>
    <scope>NUCLEOTIDE SEQUENCE [LARGE SCALE GENOMIC DNA]</scope>
    <source>
        <strain evidence="9 10">AF060A6</strain>
    </source>
</reference>
<comment type="similarity">
    <text evidence="1">Belongs to the ROK (NagC/XylR) family.</text>
</comment>
<evidence type="ECO:0000256" key="6">
    <source>
        <dbReference type="ARBA" id="ARBA00022777"/>
    </source>
</evidence>
<dbReference type="GO" id="GO:0004340">
    <property type="term" value="F:glucokinase activity"/>
    <property type="evidence" value="ECO:0007669"/>
    <property type="project" value="UniProtKB-EC"/>
</dbReference>
<evidence type="ECO:0000256" key="7">
    <source>
        <dbReference type="ARBA" id="ARBA00022840"/>
    </source>
</evidence>
<evidence type="ECO:0000256" key="8">
    <source>
        <dbReference type="ARBA" id="ARBA00032386"/>
    </source>
</evidence>
<dbReference type="CDD" id="cd24062">
    <property type="entry name" value="ASKHA_NBD_ROK_BsGLK-like"/>
    <property type="match status" value="1"/>
</dbReference>
<dbReference type="GO" id="GO:0005737">
    <property type="term" value="C:cytoplasm"/>
    <property type="evidence" value="ECO:0007669"/>
    <property type="project" value="InterPro"/>
</dbReference>
<dbReference type="OrthoDB" id="9810372at2"/>
<proteinExistence type="inferred from homology"/>
<dbReference type="EMBL" id="SLUB01000001">
    <property type="protein sequence ID" value="THE15471.1"/>
    <property type="molecule type" value="Genomic_DNA"/>
</dbReference>
<keyword evidence="6 9" id="KW-0418">Kinase</keyword>
<evidence type="ECO:0000256" key="2">
    <source>
        <dbReference type="ARBA" id="ARBA00012323"/>
    </source>
</evidence>
<evidence type="ECO:0000256" key="5">
    <source>
        <dbReference type="ARBA" id="ARBA00022741"/>
    </source>
</evidence>
<dbReference type="PANTHER" id="PTHR18964">
    <property type="entry name" value="ROK (REPRESSOR, ORF, KINASE) FAMILY"/>
    <property type="match status" value="1"/>
</dbReference>
<keyword evidence="5" id="KW-0547">Nucleotide-binding</keyword>